<sequence length="74" mass="8735">MKTLNCDICGKELVKPIKGRTYWHIREYDVCEDCKEKVEMKLRPILRNHFPFSQEWYENEFVSAIARGVSAGRA</sequence>
<protein>
    <submittedName>
        <fullName evidence="1">Uncharacterized protein</fullName>
    </submittedName>
</protein>
<dbReference type="EMBL" id="CP061839">
    <property type="protein sequence ID" value="QOW61771.1"/>
    <property type="molecule type" value="Genomic_DNA"/>
</dbReference>
<proteinExistence type="predicted"/>
<dbReference type="AlphaFoldDB" id="A0A7S7AY49"/>
<evidence type="ECO:0000313" key="1">
    <source>
        <dbReference type="EMBL" id="QOW61771.1"/>
    </source>
</evidence>
<evidence type="ECO:0000313" key="2">
    <source>
        <dbReference type="Proteomes" id="UP000593915"/>
    </source>
</evidence>
<accession>A0A7S7AY49</accession>
<dbReference type="GeneID" id="301089997"/>
<gene>
    <name evidence="1" type="ORF">IFE08_05205</name>
</gene>
<dbReference type="RefSeq" id="WP_020965228.1">
    <property type="nucleotide sequence ID" value="NZ_CP061839.1"/>
</dbReference>
<organism evidence="1 2">
    <name type="scientific">Treponema pedis</name>
    <dbReference type="NCBI Taxonomy" id="409322"/>
    <lineage>
        <taxon>Bacteria</taxon>
        <taxon>Pseudomonadati</taxon>
        <taxon>Spirochaetota</taxon>
        <taxon>Spirochaetia</taxon>
        <taxon>Spirochaetales</taxon>
        <taxon>Treponemataceae</taxon>
        <taxon>Treponema</taxon>
    </lineage>
</organism>
<dbReference type="Proteomes" id="UP000593915">
    <property type="component" value="Chromosome"/>
</dbReference>
<reference evidence="1 2" key="1">
    <citation type="submission" date="2020-09" db="EMBL/GenBank/DDBJ databases">
        <title>Characterization of Treponema spp. from bovine digital dermatitis in Korea.</title>
        <authorList>
            <person name="Espiritu H.M."/>
            <person name="Cho Y.I."/>
            <person name="Mamuad L."/>
        </authorList>
    </citation>
    <scope>NUCLEOTIDE SEQUENCE [LARGE SCALE GENOMIC DNA]</scope>
    <source>
        <strain evidence="1 2">KS1</strain>
    </source>
</reference>
<name>A0A7S7AY49_9SPIR</name>